<feature type="domain" description="Transglycosylase SLT" evidence="3">
    <location>
        <begin position="44"/>
        <end position="332"/>
    </location>
</feature>
<evidence type="ECO:0000313" key="5">
    <source>
        <dbReference type="Proteomes" id="UP001198571"/>
    </source>
</evidence>
<dbReference type="NCBIfam" id="TIGR02283">
    <property type="entry name" value="MltB_2"/>
    <property type="match status" value="1"/>
</dbReference>
<dbReference type="EMBL" id="JACDXX010000001">
    <property type="protein sequence ID" value="MCB5408643.1"/>
    <property type="molecule type" value="Genomic_DNA"/>
</dbReference>
<dbReference type="InterPro" id="IPR043426">
    <property type="entry name" value="MltB-like"/>
</dbReference>
<dbReference type="InterPro" id="IPR011970">
    <property type="entry name" value="MltB_2"/>
</dbReference>
<feature type="domain" description="Peptidoglycan binding-like" evidence="2">
    <location>
        <begin position="353"/>
        <end position="407"/>
    </location>
</feature>
<dbReference type="Gene3D" id="1.10.530.10">
    <property type="match status" value="1"/>
</dbReference>
<feature type="chain" id="PRO_5046348156" evidence="1">
    <location>
        <begin position="21"/>
        <end position="407"/>
    </location>
</feature>
<name>A0ABS8CHI1_9RHOB</name>
<evidence type="ECO:0000259" key="2">
    <source>
        <dbReference type="Pfam" id="PF01471"/>
    </source>
</evidence>
<dbReference type="Proteomes" id="UP001198571">
    <property type="component" value="Unassembled WGS sequence"/>
</dbReference>
<comment type="caution">
    <text evidence="4">The sequence shown here is derived from an EMBL/GenBank/DDBJ whole genome shotgun (WGS) entry which is preliminary data.</text>
</comment>
<evidence type="ECO:0000256" key="1">
    <source>
        <dbReference type="SAM" id="SignalP"/>
    </source>
</evidence>
<sequence>MQLFPLLLALPALLAPTVSARAETALSDPPVALAPSAVSCGGDFRAFLDGIAAEAKEQGQPASATDSWLTGAWPDPAVLKADRRQGIFRKPFLEFAQDLIGDTRLPKAQAAGEAHAATLARVEAQYGVPRELMLAIWGFETDFGSFQGDYNTRDALLTLAHDCRRPEMFRPQVMAAIELHARGDLPVSTTGAWAGEIGMVQMLPEDILARGVDGDSDGHVRLKTSAEDALMSGGNMLKHHGWQAGQPWLVEVVLPETFDWSLSGLENDMPVTQWAALGVAPRRGTTLPDSLTAALLLPQGRKGPAFLAFQNFRVLLEWNQSLTYVTTAAYFATLVGGAEPVLAGAPEPLLTLEEMQSLQRKLQALGHEVGRIDGVLGAGTRRAVREEQLRLGLPADSWPGRDLLELL</sequence>
<proteinExistence type="predicted"/>
<evidence type="ECO:0000313" key="4">
    <source>
        <dbReference type="EMBL" id="MCB5408643.1"/>
    </source>
</evidence>
<accession>A0ABS8CHI1</accession>
<dbReference type="Pfam" id="PF01471">
    <property type="entry name" value="PG_binding_1"/>
    <property type="match status" value="1"/>
</dbReference>
<keyword evidence="1" id="KW-0732">Signal</keyword>
<dbReference type="SUPFAM" id="SSF47090">
    <property type="entry name" value="PGBD-like"/>
    <property type="match status" value="1"/>
</dbReference>
<dbReference type="InterPro" id="IPR023346">
    <property type="entry name" value="Lysozyme-like_dom_sf"/>
</dbReference>
<dbReference type="SUPFAM" id="SSF53955">
    <property type="entry name" value="Lysozyme-like"/>
    <property type="match status" value="1"/>
</dbReference>
<dbReference type="InterPro" id="IPR002477">
    <property type="entry name" value="Peptidoglycan-bd-like"/>
</dbReference>
<organism evidence="4 5">
    <name type="scientific">Pseudogemmobacter faecipullorum</name>
    <dbReference type="NCBI Taxonomy" id="2755041"/>
    <lineage>
        <taxon>Bacteria</taxon>
        <taxon>Pseudomonadati</taxon>
        <taxon>Pseudomonadota</taxon>
        <taxon>Alphaproteobacteria</taxon>
        <taxon>Rhodobacterales</taxon>
        <taxon>Paracoccaceae</taxon>
        <taxon>Pseudogemmobacter</taxon>
    </lineage>
</organism>
<dbReference type="InterPro" id="IPR031304">
    <property type="entry name" value="SLT_2"/>
</dbReference>
<dbReference type="InterPro" id="IPR036366">
    <property type="entry name" value="PGBDSf"/>
</dbReference>
<dbReference type="PANTHER" id="PTHR30163:SF8">
    <property type="entry name" value="LYTIC MUREIN TRANSGLYCOSYLASE"/>
    <property type="match status" value="1"/>
</dbReference>
<gene>
    <name evidence="4" type="ORF">H0485_01295</name>
</gene>
<keyword evidence="5" id="KW-1185">Reference proteome</keyword>
<reference evidence="4 5" key="1">
    <citation type="submission" date="2020-07" db="EMBL/GenBank/DDBJ databases">
        <title>Pseudogemmobacter sp. nov., isolated from poultry manure in Taiwan.</title>
        <authorList>
            <person name="Lin S.-Y."/>
            <person name="Tang Y.-S."/>
            <person name="Young C.-C."/>
        </authorList>
    </citation>
    <scope>NUCLEOTIDE SEQUENCE [LARGE SCALE GENOMIC DNA]</scope>
    <source>
        <strain evidence="4 5">CC-YST710</strain>
    </source>
</reference>
<dbReference type="Gene3D" id="1.10.8.350">
    <property type="entry name" value="Bacterial muramidase"/>
    <property type="match status" value="1"/>
</dbReference>
<dbReference type="RefSeq" id="WP_226933516.1">
    <property type="nucleotide sequence ID" value="NZ_JACDXX010000001.1"/>
</dbReference>
<dbReference type="PANTHER" id="PTHR30163">
    <property type="entry name" value="MEMBRANE-BOUND LYTIC MUREIN TRANSGLYCOSYLASE B"/>
    <property type="match status" value="1"/>
</dbReference>
<dbReference type="Pfam" id="PF13406">
    <property type="entry name" value="SLT_2"/>
    <property type="match status" value="1"/>
</dbReference>
<evidence type="ECO:0000259" key="3">
    <source>
        <dbReference type="Pfam" id="PF13406"/>
    </source>
</evidence>
<dbReference type="InterPro" id="IPR036365">
    <property type="entry name" value="PGBD-like_sf"/>
</dbReference>
<dbReference type="Gene3D" id="1.10.101.10">
    <property type="entry name" value="PGBD-like superfamily/PGBD"/>
    <property type="match status" value="1"/>
</dbReference>
<protein>
    <submittedName>
        <fullName evidence="4">Lytic murein transglycosylase</fullName>
    </submittedName>
</protein>
<feature type="signal peptide" evidence="1">
    <location>
        <begin position="1"/>
        <end position="20"/>
    </location>
</feature>